<evidence type="ECO:0000259" key="8">
    <source>
        <dbReference type="PROSITE" id="PS51379"/>
    </source>
</evidence>
<dbReference type="Gene3D" id="3.40.50.740">
    <property type="match status" value="1"/>
</dbReference>
<dbReference type="PANTHER" id="PTHR43742">
    <property type="entry name" value="TRIMETHYLAMINE-N-OXIDE REDUCTASE"/>
    <property type="match status" value="1"/>
</dbReference>
<accession>A0A419ES47</accession>
<feature type="domain" description="4Fe-4S ferredoxin-type" evidence="8">
    <location>
        <begin position="800"/>
        <end position="832"/>
    </location>
</feature>
<dbReference type="GO" id="GO:0016491">
    <property type="term" value="F:oxidoreductase activity"/>
    <property type="evidence" value="ECO:0007669"/>
    <property type="project" value="UniProtKB-KW"/>
</dbReference>
<dbReference type="Gene3D" id="2.40.40.20">
    <property type="match status" value="1"/>
</dbReference>
<evidence type="ECO:0000256" key="7">
    <source>
        <dbReference type="ARBA" id="ARBA00023014"/>
    </source>
</evidence>
<dbReference type="Pfam" id="PF04879">
    <property type="entry name" value="Molybdop_Fe4S4"/>
    <property type="match status" value="1"/>
</dbReference>
<keyword evidence="5" id="KW-0560">Oxidoreductase</keyword>
<keyword evidence="4" id="KW-0732">Signal</keyword>
<dbReference type="Gene3D" id="2.20.25.90">
    <property type="entry name" value="ADC-like domains"/>
    <property type="match status" value="1"/>
</dbReference>
<dbReference type="SUPFAM" id="SSF50692">
    <property type="entry name" value="ADC-like"/>
    <property type="match status" value="1"/>
</dbReference>
<evidence type="ECO:0000256" key="1">
    <source>
        <dbReference type="ARBA" id="ARBA00022485"/>
    </source>
</evidence>
<evidence type="ECO:0000256" key="3">
    <source>
        <dbReference type="ARBA" id="ARBA00022723"/>
    </source>
</evidence>
<keyword evidence="6" id="KW-0408">Iron</keyword>
<dbReference type="PROSITE" id="PS51379">
    <property type="entry name" value="4FE4S_FER_2"/>
    <property type="match status" value="2"/>
</dbReference>
<dbReference type="PROSITE" id="PS51318">
    <property type="entry name" value="TAT"/>
    <property type="match status" value="1"/>
</dbReference>
<protein>
    <submittedName>
        <fullName evidence="10">4Fe-4S dicluster domain-containing protein</fullName>
    </submittedName>
</protein>
<dbReference type="PANTHER" id="PTHR43742:SF9">
    <property type="entry name" value="TETRATHIONATE REDUCTASE SUBUNIT A"/>
    <property type="match status" value="1"/>
</dbReference>
<dbReference type="Pfam" id="PF12797">
    <property type="entry name" value="Fer4_2"/>
    <property type="match status" value="1"/>
</dbReference>
<dbReference type="EMBL" id="QZKI01000118">
    <property type="protein sequence ID" value="RJP66256.1"/>
    <property type="molecule type" value="Genomic_DNA"/>
</dbReference>
<reference evidence="10 11" key="1">
    <citation type="journal article" date="2017" name="ISME J.">
        <title>Energy and carbon metabolisms in a deep terrestrial subsurface fluid microbial community.</title>
        <authorList>
            <person name="Momper L."/>
            <person name="Jungbluth S.P."/>
            <person name="Lee M.D."/>
            <person name="Amend J.P."/>
        </authorList>
    </citation>
    <scope>NUCLEOTIDE SEQUENCE [LARGE SCALE GENOMIC DNA]</scope>
    <source>
        <strain evidence="10">SURF_17</strain>
    </source>
</reference>
<dbReference type="InterPro" id="IPR017896">
    <property type="entry name" value="4Fe4S_Fe-S-bd"/>
</dbReference>
<evidence type="ECO:0000313" key="10">
    <source>
        <dbReference type="EMBL" id="RJP66256.1"/>
    </source>
</evidence>
<sequence length="978" mass="107967">MNKKNTLSRRRFLKSTGLMGAGAMLPLGRSRAGVILRGLIPDEEIIPGISYWLNSTCAECSAGCGVKVRVREGNAVKIEGNEQHPINHGGLCARGQSALQALYSPARIRSPLLRNNEGQLAAVSWFDAMDKLGARLRVSSGRNAGKVAILTRHVTGSLKALLDSQTSSLPRLKVISHELTDYAAMSAANKLCFGIEGIPTYSLDRVRSIVSFGADLFETWLSPVSNAYGFAEARHVVDGMPWRLIQFESHLSLTGANADERYCCPPGAETLIVLAIAHEMLKNSAMPPEQAEKWRRALQSFSMERAARASGVSVDTLMGVANRLRNQTPSLAVAGGPTCRSKYGTVIQIGVNLINIAAGNYGKTLSFERFEHAPVGTHRQLTDLVEEMEAGRVEALIVHDTNPEFAFPEPERWRAAVKRVPLTVQLAPVRDSASESYDIILPIHHWLERWDLVEPRSGLHCVQQPTIAPWCDSVHPGEAFLQIMNALMEKRPEPNGHYEEFLRGQWNKIRGGESANVEFDDFWQEVLASGGYWERPTARNVQLDARAADAIPSVELAFPEPGTITALPITTIRYGDGRQTGRPWLHEMPDPITTLVWDTPLLISPETAKKWKCRSGDMVRIECGGDTITVPAYVQPGTSDAVAAMPLGVPSNAYAQYHYAADSHLLHRLAGHIDTSSGSISWVGAPVEFKGVVGRVRLARLQGHNSQKGRGIAQTTAISETGQSEQHPAEEAIVEADLYPKHEHPVHDWGMVIDLSRCIGCGACAVACQAENNIYVVGRKQCLNGRELSWLRIERFIDRGRIVFLPMLCQHCEHAPCETVCPVYAALHSSEGLNQQIYNRCVGTRYCANNCPYKVRRFNWFTYKVDPPLERQFNPDVSIRTRGIMEKCTFCVQRIREHKEIAKVEGRALRDGEVVPACAQSCPTHAITFGDLNDGTSEVATRFSDPRGYTIFSELNTQPSIVYLRRECLADGTGTESV</sequence>
<keyword evidence="2" id="KW-0500">Molybdenum</keyword>
<dbReference type="InterPro" id="IPR006311">
    <property type="entry name" value="TAT_signal"/>
</dbReference>
<dbReference type="SUPFAM" id="SSF53706">
    <property type="entry name" value="Formate dehydrogenase/DMSO reductase, domains 1-3"/>
    <property type="match status" value="1"/>
</dbReference>
<dbReference type="PROSITE" id="PS51669">
    <property type="entry name" value="4FE4S_MOW_BIS_MGD"/>
    <property type="match status" value="1"/>
</dbReference>
<comment type="caution">
    <text evidence="10">The sequence shown here is derived from an EMBL/GenBank/DDBJ whole genome shotgun (WGS) entry which is preliminary data.</text>
</comment>
<dbReference type="InterPro" id="IPR006963">
    <property type="entry name" value="Mopterin_OxRdtase_4Fe-4S_dom"/>
</dbReference>
<dbReference type="CDD" id="cd10551">
    <property type="entry name" value="PsrB"/>
    <property type="match status" value="1"/>
</dbReference>
<feature type="domain" description="4Fe-4S Mo/W bis-MGD-type" evidence="9">
    <location>
        <begin position="50"/>
        <end position="106"/>
    </location>
</feature>
<keyword evidence="1" id="KW-0004">4Fe-4S</keyword>
<dbReference type="SMART" id="SM00926">
    <property type="entry name" value="Molybdop_Fe4S4"/>
    <property type="match status" value="1"/>
</dbReference>
<evidence type="ECO:0000256" key="2">
    <source>
        <dbReference type="ARBA" id="ARBA00022505"/>
    </source>
</evidence>
<dbReference type="Gene3D" id="3.30.70.20">
    <property type="match status" value="2"/>
</dbReference>
<evidence type="ECO:0000256" key="6">
    <source>
        <dbReference type="ARBA" id="ARBA00023004"/>
    </source>
</evidence>
<evidence type="ECO:0000256" key="5">
    <source>
        <dbReference type="ARBA" id="ARBA00023002"/>
    </source>
</evidence>
<dbReference type="Proteomes" id="UP000285961">
    <property type="component" value="Unassembled WGS sequence"/>
</dbReference>
<keyword evidence="7" id="KW-0411">Iron-sulfur</keyword>
<proteinExistence type="predicted"/>
<dbReference type="GO" id="GO:0051539">
    <property type="term" value="F:4 iron, 4 sulfur cluster binding"/>
    <property type="evidence" value="ECO:0007669"/>
    <property type="project" value="UniProtKB-KW"/>
</dbReference>
<keyword evidence="3" id="KW-0479">Metal-binding</keyword>
<dbReference type="Pfam" id="PF13247">
    <property type="entry name" value="Fer4_11"/>
    <property type="match status" value="1"/>
</dbReference>
<gene>
    <name evidence="10" type="ORF">C4532_16355</name>
</gene>
<evidence type="ECO:0000256" key="4">
    <source>
        <dbReference type="ARBA" id="ARBA00022729"/>
    </source>
</evidence>
<name>A0A419ES47_9BACT</name>
<evidence type="ECO:0000259" key="9">
    <source>
        <dbReference type="PROSITE" id="PS51669"/>
    </source>
</evidence>
<dbReference type="Gene3D" id="3.30.2070.10">
    <property type="entry name" value="Formate dehydrogenase/DMSO reductase"/>
    <property type="match status" value="1"/>
</dbReference>
<feature type="domain" description="4Fe-4S ferredoxin-type" evidence="8">
    <location>
        <begin position="749"/>
        <end position="779"/>
    </location>
</feature>
<dbReference type="Gene3D" id="3.40.228.10">
    <property type="entry name" value="Dimethylsulfoxide Reductase, domain 2"/>
    <property type="match status" value="1"/>
</dbReference>
<organism evidence="10 11">
    <name type="scientific">Candidatus Abyssobacteria bacterium SURF_17</name>
    <dbReference type="NCBI Taxonomy" id="2093361"/>
    <lineage>
        <taxon>Bacteria</taxon>
        <taxon>Pseudomonadati</taxon>
        <taxon>Candidatus Hydrogenedentota</taxon>
        <taxon>Candidatus Abyssobacteria</taxon>
    </lineage>
</organism>
<evidence type="ECO:0000313" key="11">
    <source>
        <dbReference type="Proteomes" id="UP000285961"/>
    </source>
</evidence>
<dbReference type="InterPro" id="IPR050612">
    <property type="entry name" value="Prok_Mopterin_Oxidored"/>
</dbReference>
<dbReference type="GO" id="GO:0046872">
    <property type="term" value="F:metal ion binding"/>
    <property type="evidence" value="ECO:0007669"/>
    <property type="project" value="UniProtKB-KW"/>
</dbReference>
<dbReference type="SUPFAM" id="SSF54862">
    <property type="entry name" value="4Fe-4S ferredoxins"/>
    <property type="match status" value="1"/>
</dbReference>
<dbReference type="AlphaFoldDB" id="A0A419ES47"/>
<dbReference type="InterPro" id="IPR009010">
    <property type="entry name" value="Asp_de-COase-like_dom_sf"/>
</dbReference>